<reference evidence="1" key="1">
    <citation type="journal article" date="2020" name="Stud. Mycol.">
        <title>101 Dothideomycetes genomes: a test case for predicting lifestyles and emergence of pathogens.</title>
        <authorList>
            <person name="Haridas S."/>
            <person name="Albert R."/>
            <person name="Binder M."/>
            <person name="Bloem J."/>
            <person name="Labutti K."/>
            <person name="Salamov A."/>
            <person name="Andreopoulos B."/>
            <person name="Baker S."/>
            <person name="Barry K."/>
            <person name="Bills G."/>
            <person name="Bluhm B."/>
            <person name="Cannon C."/>
            <person name="Castanera R."/>
            <person name="Culley D."/>
            <person name="Daum C."/>
            <person name="Ezra D."/>
            <person name="Gonzalez J."/>
            <person name="Henrissat B."/>
            <person name="Kuo A."/>
            <person name="Liang C."/>
            <person name="Lipzen A."/>
            <person name="Lutzoni F."/>
            <person name="Magnuson J."/>
            <person name="Mondo S."/>
            <person name="Nolan M."/>
            <person name="Ohm R."/>
            <person name="Pangilinan J."/>
            <person name="Park H.-J."/>
            <person name="Ramirez L."/>
            <person name="Alfaro M."/>
            <person name="Sun H."/>
            <person name="Tritt A."/>
            <person name="Yoshinaga Y."/>
            <person name="Zwiers L.-H."/>
            <person name="Turgeon B."/>
            <person name="Goodwin S."/>
            <person name="Spatafora J."/>
            <person name="Crous P."/>
            <person name="Grigoriev I."/>
        </authorList>
    </citation>
    <scope>NUCLEOTIDE SEQUENCE</scope>
    <source>
        <strain evidence="1">CBS 183.55</strain>
    </source>
</reference>
<name>A0A6A5RRD9_9PLEO</name>
<evidence type="ECO:0000313" key="1">
    <source>
        <dbReference type="EMBL" id="KAF1930915.1"/>
    </source>
</evidence>
<dbReference type="RefSeq" id="XP_033451163.1">
    <property type="nucleotide sequence ID" value="XM_033589688.1"/>
</dbReference>
<accession>A0A6A5RRD9</accession>
<evidence type="ECO:0000313" key="2">
    <source>
        <dbReference type="Proteomes" id="UP000800082"/>
    </source>
</evidence>
<protein>
    <submittedName>
        <fullName evidence="1">Uncharacterized protein</fullName>
    </submittedName>
</protein>
<dbReference type="EMBL" id="ML978962">
    <property type="protein sequence ID" value="KAF1930915.1"/>
    <property type="molecule type" value="Genomic_DNA"/>
</dbReference>
<proteinExistence type="predicted"/>
<dbReference type="AlphaFoldDB" id="A0A6A5RRD9"/>
<dbReference type="Proteomes" id="UP000800082">
    <property type="component" value="Unassembled WGS sequence"/>
</dbReference>
<dbReference type="GeneID" id="54347336"/>
<gene>
    <name evidence="1" type="ORF">M421DRAFT_362283</name>
</gene>
<sequence length="333" mass="36518">MEGTIFSSTRVVQASCSQQAAIATCRQLLARTAMQIPSHQCFIAPFLCCRTPPPPVLNSVLPVTGYSHSIITYIRLSTYIAATHLTVSMASPHDAPLPPTSCLAISDGRPFTHQLDHIEVTRSAKKWDEEALAQYNALLVKEALHLICLTYSKQDHLPIYRFDICTPIVTPNGHVHCPNIISDTTTRPGNLPTIIETQTKSASSPTELYKIRAIVYTDATSEWLVVRESVCSHSCPWQGLKCFILELRTEFEKSAGSDIEVVQSPVIGRKKKAKKLSRKALVSSQKADEFDPGSVDLEASPEFAHRKDIVESKSLGDAGSIDGSYPDLVADCP</sequence>
<keyword evidence="2" id="KW-1185">Reference proteome</keyword>
<organism evidence="1 2">
    <name type="scientific">Didymella exigua CBS 183.55</name>
    <dbReference type="NCBI Taxonomy" id="1150837"/>
    <lineage>
        <taxon>Eukaryota</taxon>
        <taxon>Fungi</taxon>
        <taxon>Dikarya</taxon>
        <taxon>Ascomycota</taxon>
        <taxon>Pezizomycotina</taxon>
        <taxon>Dothideomycetes</taxon>
        <taxon>Pleosporomycetidae</taxon>
        <taxon>Pleosporales</taxon>
        <taxon>Pleosporineae</taxon>
        <taxon>Didymellaceae</taxon>
        <taxon>Didymella</taxon>
    </lineage>
</organism>